<proteinExistence type="predicted"/>
<organism evidence="2 3">
    <name type="scientific">Capnocytophaga endodontalis</name>
    <dbReference type="NCBI Taxonomy" id="2708117"/>
    <lineage>
        <taxon>Bacteria</taxon>
        <taxon>Pseudomonadati</taxon>
        <taxon>Bacteroidota</taxon>
        <taxon>Flavobacteriia</taxon>
        <taxon>Flavobacteriales</taxon>
        <taxon>Flavobacteriaceae</taxon>
        <taxon>Capnocytophaga</taxon>
    </lineage>
</organism>
<evidence type="ECO:0000256" key="1">
    <source>
        <dbReference type="ARBA" id="ARBA00022649"/>
    </source>
</evidence>
<reference evidence="3" key="1">
    <citation type="submission" date="2017-06" db="EMBL/GenBank/DDBJ databases">
        <title>Complete genome sequence of Capnocytophaga sp. KCOM 1579 (=ChDC OS43) isolated from a human refractory periapical abscess lesion.</title>
        <authorList>
            <person name="Kook J.-K."/>
            <person name="Park S.-N."/>
            <person name="Lim Y.K."/>
            <person name="Roh H."/>
        </authorList>
    </citation>
    <scope>NUCLEOTIDE SEQUENCE [LARGE SCALE GENOMIC DNA]</scope>
    <source>
        <strain evidence="3">ChDC OS43</strain>
    </source>
</reference>
<dbReference type="InterPro" id="IPR007712">
    <property type="entry name" value="RelE/ParE_toxin"/>
</dbReference>
<evidence type="ECO:0000313" key="2">
    <source>
        <dbReference type="EMBL" id="ASF41767.1"/>
    </source>
</evidence>
<dbReference type="Pfam" id="PF05016">
    <property type="entry name" value="ParE_toxin"/>
    <property type="match status" value="1"/>
</dbReference>
<dbReference type="EMBL" id="CP022022">
    <property type="protein sequence ID" value="ASF41767.1"/>
    <property type="molecule type" value="Genomic_DNA"/>
</dbReference>
<accession>A0A1Z4BKH1</accession>
<name>A0A1Z4BKH1_9FLAO</name>
<dbReference type="AlphaFoldDB" id="A0A1Z4BKH1"/>
<dbReference type="KEGG" id="capn:CBG49_00970"/>
<gene>
    <name evidence="2" type="ORF">CBG49_00970</name>
</gene>
<protein>
    <submittedName>
        <fullName evidence="2">Stabilization protein</fullName>
    </submittedName>
</protein>
<dbReference type="RefSeq" id="WP_088592987.1">
    <property type="nucleotide sequence ID" value="NZ_CP022022.1"/>
</dbReference>
<dbReference type="Gene3D" id="3.30.2310.20">
    <property type="entry name" value="RelE-like"/>
    <property type="match status" value="1"/>
</dbReference>
<keyword evidence="1" id="KW-1277">Toxin-antitoxin system</keyword>
<sequence>MVIKWSEQAKIELKEILLYWKNHNKSNSYSIKLNAEVQRVAKNLAKFPYLWTEVEGYENIRRALVFHNYSIFYLIEKDSITILSFWDNRRNPNDVELL</sequence>
<dbReference type="Proteomes" id="UP000197007">
    <property type="component" value="Chromosome"/>
</dbReference>
<evidence type="ECO:0000313" key="3">
    <source>
        <dbReference type="Proteomes" id="UP000197007"/>
    </source>
</evidence>
<keyword evidence="3" id="KW-1185">Reference proteome</keyword>
<dbReference type="InterPro" id="IPR035093">
    <property type="entry name" value="RelE/ParE_toxin_dom_sf"/>
</dbReference>